<comment type="caution">
    <text evidence="2">The sequence shown here is derived from an EMBL/GenBank/DDBJ whole genome shotgun (WGS) entry which is preliminary data.</text>
</comment>
<proteinExistence type="predicted"/>
<accession>A0A2P2FWG6</accession>
<dbReference type="AlphaFoldDB" id="A0A2P2FWG6"/>
<feature type="region of interest" description="Disordered" evidence="1">
    <location>
        <begin position="25"/>
        <end position="49"/>
    </location>
</feature>
<keyword evidence="3" id="KW-1185">Reference proteome</keyword>
<organism evidence="2 3">
    <name type="scientific">Amycolatopsis lurida NRRL 2430</name>
    <dbReference type="NCBI Taxonomy" id="1460371"/>
    <lineage>
        <taxon>Bacteria</taxon>
        <taxon>Bacillati</taxon>
        <taxon>Actinomycetota</taxon>
        <taxon>Actinomycetes</taxon>
        <taxon>Pseudonocardiales</taxon>
        <taxon>Pseudonocardiaceae</taxon>
        <taxon>Amycolatopsis</taxon>
    </lineage>
</organism>
<reference evidence="2 3" key="1">
    <citation type="journal article" date="2014" name="Genome Announc.">
        <title>Draft Genome Sequence of Amycolatopsis lurida NRRL 2430, Producer of the Glycopeptide Family Antibiotic Ristocetin.</title>
        <authorList>
            <person name="Kwun M.J."/>
            <person name="Hong H.J."/>
        </authorList>
    </citation>
    <scope>NUCLEOTIDE SEQUENCE [LARGE SCALE GENOMIC DNA]</scope>
    <source>
        <strain evidence="2 3">NRRL 2430</strain>
    </source>
</reference>
<protein>
    <submittedName>
        <fullName evidence="2">Uncharacterized protein</fullName>
    </submittedName>
</protein>
<feature type="compositionally biased region" description="Basic and acidic residues" evidence="1">
    <location>
        <begin position="35"/>
        <end position="49"/>
    </location>
</feature>
<dbReference type="EMBL" id="JFBM01000008">
    <property type="protein sequence ID" value="KFU81025.1"/>
    <property type="molecule type" value="Genomic_DNA"/>
</dbReference>
<evidence type="ECO:0000313" key="3">
    <source>
        <dbReference type="Proteomes" id="UP000256220"/>
    </source>
</evidence>
<sequence length="253" mass="27582">MGKPWYVAHSLDILLGQVNALEPDRSRVSDGSIGDADHSARLSDHNPNDYRRGDGRFQVCARDFTHDPGDLDGQWLADRLTTHADPRLKYLIWNRRIWTPGIGWKPYTGGPNPHTSHVHVSVVAGSRADSTVLWNLGAAGAPNPPNPPRPTGRILMTEDNVATLPASMDTTYEVLAVPPAAQVSLIFAAKTVIYGGHLYNWTPVPGKGTGGDPGRWRTEVQEGEEIRIPRGTSKVHIEYSCASPVSVFIQAIA</sequence>
<evidence type="ECO:0000313" key="2">
    <source>
        <dbReference type="EMBL" id="KFU81025.1"/>
    </source>
</evidence>
<dbReference type="Proteomes" id="UP000256220">
    <property type="component" value="Unassembled WGS sequence"/>
</dbReference>
<name>A0A2P2FWG6_AMYLU</name>
<dbReference type="RefSeq" id="WP_091598198.1">
    <property type="nucleotide sequence ID" value="NZ_JFBM01000008.1"/>
</dbReference>
<gene>
    <name evidence="2" type="ORF">BB31_11630</name>
</gene>
<evidence type="ECO:0000256" key="1">
    <source>
        <dbReference type="SAM" id="MobiDB-lite"/>
    </source>
</evidence>